<proteinExistence type="predicted"/>
<accession>A0A3P3Y6Q0</accession>
<evidence type="ECO:0000256" key="1">
    <source>
        <dbReference type="SAM" id="MobiDB-lite"/>
    </source>
</evidence>
<dbReference type="AlphaFoldDB" id="A0A3P3Y6Q0"/>
<organism evidence="2 3">
    <name type="scientific">Plasmodiophora brassicae</name>
    <name type="common">Clubroot disease agent</name>
    <dbReference type="NCBI Taxonomy" id="37360"/>
    <lineage>
        <taxon>Eukaryota</taxon>
        <taxon>Sar</taxon>
        <taxon>Rhizaria</taxon>
        <taxon>Endomyxa</taxon>
        <taxon>Phytomyxea</taxon>
        <taxon>Plasmodiophorida</taxon>
        <taxon>Plasmodiophoridae</taxon>
        <taxon>Plasmodiophora</taxon>
    </lineage>
</organism>
<feature type="compositionally biased region" description="Low complexity" evidence="1">
    <location>
        <begin position="29"/>
        <end position="43"/>
    </location>
</feature>
<sequence>MEAGGNAGAIAVDACPGIKADATKPAGEPSHASPASSSSSSFSVANDADPGRYFRHGQRVLLQDDAESSGGRWSPAVIVNIRDTAHGNARLPFMRLVLVQRLNSATPPRWVPCCSTRLRLPHRPVPATDVDPTHLVPGRTLEVMKTLLTMAAQARRLGKAFLAASCECRALQCLLHQCNSRKQQAGDTKQGAECAAKSLLRLALHYWFTSVCPMLQLELGRAVQIHASVGHAPAHDGGTALLNRMAIRSELAADVVAWRNLMAAMTRSVEGEIDDDVDVAYLKTTPMQATLPSILARWSSSNTKDSV</sequence>
<keyword evidence="2" id="KW-0496">Mitochondrion</keyword>
<evidence type="ECO:0000313" key="3">
    <source>
        <dbReference type="Proteomes" id="UP000290189"/>
    </source>
</evidence>
<dbReference type="Proteomes" id="UP000290189">
    <property type="component" value="Unassembled WGS sequence"/>
</dbReference>
<evidence type="ECO:0000313" key="2">
    <source>
        <dbReference type="EMBL" id="SPQ95821.1"/>
    </source>
</evidence>
<protein>
    <submittedName>
        <fullName evidence="2">Uncharacterized protein</fullName>
    </submittedName>
</protein>
<name>A0A3P3Y6Q0_PLABS</name>
<feature type="region of interest" description="Disordered" evidence="1">
    <location>
        <begin position="19"/>
        <end position="44"/>
    </location>
</feature>
<reference evidence="2 3" key="1">
    <citation type="submission" date="2018-03" db="EMBL/GenBank/DDBJ databases">
        <authorList>
            <person name="Fogelqvist J."/>
        </authorList>
    </citation>
    <scope>NUCLEOTIDE SEQUENCE [LARGE SCALE GENOMIC DNA]</scope>
</reference>
<dbReference type="EMBL" id="OVEO01000004">
    <property type="protein sequence ID" value="SPQ95821.1"/>
    <property type="molecule type" value="Genomic_DNA"/>
</dbReference>
<gene>
    <name evidence="2" type="ORF">PLBR_LOCUS3036</name>
</gene>
<geneLocation type="mitochondrion" evidence="2"/>